<feature type="region of interest" description="Disordered" evidence="1">
    <location>
        <begin position="157"/>
        <end position="244"/>
    </location>
</feature>
<evidence type="ECO:0000313" key="4">
    <source>
        <dbReference type="EMBL" id="EHY52619.1"/>
    </source>
</evidence>
<dbReference type="AlphaFoldDB" id="H6BKI5"/>
<evidence type="ECO:0008006" key="6">
    <source>
        <dbReference type="Google" id="ProtNLM"/>
    </source>
</evidence>
<evidence type="ECO:0000256" key="2">
    <source>
        <dbReference type="SAM" id="Phobius"/>
    </source>
</evidence>
<feature type="signal peptide" evidence="3">
    <location>
        <begin position="1"/>
        <end position="24"/>
    </location>
</feature>
<sequence length="274" mass="27440">MEIRIKRKLALAIISSTLVHSASASVSFTKIQTVVGFSDYCTKAYGTTIANCNLNDFPAIGGTGSCSTKCEEALLSAQELVKRACQGQQAPLNSLIGQLFAGDVVSYLCTVNNGGGAGVSTVTTKTVSTASISSMVTASSQPASSNTKSASFATDTSTASTATKGSNTSTSESTLISTSSSSSSASSTATSESPTTTLLTSTSASFSTSSTSSTTAAASSTKSSSSQGSNSGDSGGGSPFDGNFGSGASPSKTLLAPYHFLFLCLVTILFSVLY</sequence>
<name>H6BKI5_EXODN</name>
<reference evidence="4" key="1">
    <citation type="submission" date="2011-07" db="EMBL/GenBank/DDBJ databases">
        <title>The Genome Sequence of Exophiala (Wangiella) dermatitidis NIH/UT8656.</title>
        <authorList>
            <consortium name="The Broad Institute Genome Sequencing Platform"/>
            <person name="Cuomo C."/>
            <person name="Wang Z."/>
            <person name="Hunicke-Smith S."/>
            <person name="Szanislo P.J."/>
            <person name="Earl A."/>
            <person name="Young S.K."/>
            <person name="Zeng Q."/>
            <person name="Gargeya S."/>
            <person name="Fitzgerald M."/>
            <person name="Haas B."/>
            <person name="Abouelleil A."/>
            <person name="Alvarado L."/>
            <person name="Arachchi H.M."/>
            <person name="Berlin A."/>
            <person name="Brown A."/>
            <person name="Chapman S.B."/>
            <person name="Chen Z."/>
            <person name="Dunbar C."/>
            <person name="Freedman E."/>
            <person name="Gearin G."/>
            <person name="Gellesch M."/>
            <person name="Goldberg J."/>
            <person name="Griggs A."/>
            <person name="Gujja S."/>
            <person name="Heiman D."/>
            <person name="Howarth C."/>
            <person name="Larson L."/>
            <person name="Lui A."/>
            <person name="MacDonald P.J.P."/>
            <person name="Montmayeur A."/>
            <person name="Murphy C."/>
            <person name="Neiman D."/>
            <person name="Pearson M."/>
            <person name="Priest M."/>
            <person name="Roberts A."/>
            <person name="Saif S."/>
            <person name="Shea T."/>
            <person name="Shenoy N."/>
            <person name="Sisk P."/>
            <person name="Stolte C."/>
            <person name="Sykes S."/>
            <person name="Wortman J."/>
            <person name="Nusbaum C."/>
            <person name="Birren B."/>
        </authorList>
    </citation>
    <scope>NUCLEOTIDE SEQUENCE</scope>
    <source>
        <strain evidence="4">NIH/UT8656</strain>
    </source>
</reference>
<evidence type="ECO:0000256" key="1">
    <source>
        <dbReference type="SAM" id="MobiDB-lite"/>
    </source>
</evidence>
<keyword evidence="2" id="KW-1133">Transmembrane helix</keyword>
<feature type="chain" id="PRO_5003602841" description="Extracellular membrane protein CFEM domain-containing protein" evidence="3">
    <location>
        <begin position="25"/>
        <end position="274"/>
    </location>
</feature>
<dbReference type="OrthoDB" id="5427833at2759"/>
<accession>H6BKI5</accession>
<gene>
    <name evidence="4" type="ORF">HMPREF1120_00830</name>
</gene>
<keyword evidence="5" id="KW-1185">Reference proteome</keyword>
<dbReference type="InParanoid" id="H6BKI5"/>
<dbReference type="OMA" id="FMCASFA"/>
<feature type="transmembrane region" description="Helical" evidence="2">
    <location>
        <begin position="255"/>
        <end position="273"/>
    </location>
</feature>
<dbReference type="RefSeq" id="XP_009153080.1">
    <property type="nucleotide sequence ID" value="XM_009154832.1"/>
</dbReference>
<protein>
    <recommendedName>
        <fullName evidence="6">Extracellular membrane protein CFEM domain-containing protein</fullName>
    </recommendedName>
</protein>
<dbReference type="GeneID" id="20305469"/>
<dbReference type="EMBL" id="JH226130">
    <property type="protein sequence ID" value="EHY52619.1"/>
    <property type="molecule type" value="Genomic_DNA"/>
</dbReference>
<proteinExistence type="predicted"/>
<dbReference type="HOGENOM" id="CLU_087979_0_0_1"/>
<evidence type="ECO:0000313" key="5">
    <source>
        <dbReference type="Proteomes" id="UP000007304"/>
    </source>
</evidence>
<feature type="compositionally biased region" description="Low complexity" evidence="1">
    <location>
        <begin position="157"/>
        <end position="232"/>
    </location>
</feature>
<keyword evidence="2" id="KW-0812">Transmembrane</keyword>
<evidence type="ECO:0000256" key="3">
    <source>
        <dbReference type="SAM" id="SignalP"/>
    </source>
</evidence>
<organism evidence="4 5">
    <name type="scientific">Exophiala dermatitidis (strain ATCC 34100 / CBS 525.76 / NIH/UT8656)</name>
    <name type="common">Black yeast</name>
    <name type="synonym">Wangiella dermatitidis</name>
    <dbReference type="NCBI Taxonomy" id="858893"/>
    <lineage>
        <taxon>Eukaryota</taxon>
        <taxon>Fungi</taxon>
        <taxon>Dikarya</taxon>
        <taxon>Ascomycota</taxon>
        <taxon>Pezizomycotina</taxon>
        <taxon>Eurotiomycetes</taxon>
        <taxon>Chaetothyriomycetidae</taxon>
        <taxon>Chaetothyriales</taxon>
        <taxon>Herpotrichiellaceae</taxon>
        <taxon>Exophiala</taxon>
    </lineage>
</organism>
<keyword evidence="3" id="KW-0732">Signal</keyword>
<dbReference type="VEuPathDB" id="FungiDB:HMPREF1120_00830"/>
<dbReference type="Proteomes" id="UP000007304">
    <property type="component" value="Unassembled WGS sequence"/>
</dbReference>
<keyword evidence="2" id="KW-0472">Membrane</keyword>
<dbReference type="eggNOG" id="ENOG502QVGS">
    <property type="taxonomic scope" value="Eukaryota"/>
</dbReference>